<organism evidence="1 2">
    <name type="scientific">Martelella radicis</name>
    <dbReference type="NCBI Taxonomy" id="1397476"/>
    <lineage>
        <taxon>Bacteria</taxon>
        <taxon>Pseudomonadati</taxon>
        <taxon>Pseudomonadota</taxon>
        <taxon>Alphaproteobacteria</taxon>
        <taxon>Hyphomicrobiales</taxon>
        <taxon>Aurantimonadaceae</taxon>
        <taxon>Martelella</taxon>
    </lineage>
</organism>
<dbReference type="EMBL" id="JACIDZ010000013">
    <property type="protein sequence ID" value="MBB4123638.1"/>
    <property type="molecule type" value="Genomic_DNA"/>
</dbReference>
<dbReference type="Proteomes" id="UP000530571">
    <property type="component" value="Unassembled WGS sequence"/>
</dbReference>
<sequence length="173" mass="19931">MANAKHVLNQDMFLTWRNLKMWGEVNFGKWKGKGKTLPQVLVADPDWFFWALDEGAFKGSLATEAEKLARRARSIKLPSALAGTHCIQHWISHDGKYARFDLIESSQGPHHGSSTEVRRPTLNMEFPRGIKQYDKLGCKQLMDSFKYHWFEGKPFKKAKVEAFFDNVANFENP</sequence>
<evidence type="ECO:0000313" key="1">
    <source>
        <dbReference type="EMBL" id="MBB4123638.1"/>
    </source>
</evidence>
<keyword evidence="2" id="KW-1185">Reference proteome</keyword>
<evidence type="ECO:0000313" key="2">
    <source>
        <dbReference type="Proteomes" id="UP000530571"/>
    </source>
</evidence>
<dbReference type="AlphaFoldDB" id="A0A7W6KPL4"/>
<comment type="caution">
    <text evidence="1">The sequence shown here is derived from an EMBL/GenBank/DDBJ whole genome shotgun (WGS) entry which is preliminary data.</text>
</comment>
<gene>
    <name evidence="1" type="ORF">GGR30_003586</name>
</gene>
<reference evidence="1 2" key="1">
    <citation type="submission" date="2020-08" db="EMBL/GenBank/DDBJ databases">
        <title>Genomic Encyclopedia of Type Strains, Phase IV (KMG-IV): sequencing the most valuable type-strain genomes for metagenomic binning, comparative biology and taxonomic classification.</title>
        <authorList>
            <person name="Goeker M."/>
        </authorList>
    </citation>
    <scope>NUCLEOTIDE SEQUENCE [LARGE SCALE GENOMIC DNA]</scope>
    <source>
        <strain evidence="1 2">DSM 28101</strain>
    </source>
</reference>
<dbReference type="RefSeq" id="WP_183488921.1">
    <property type="nucleotide sequence ID" value="NZ_JACIDZ010000013.1"/>
</dbReference>
<name>A0A7W6KPL4_9HYPH</name>
<proteinExistence type="predicted"/>
<accession>A0A7W6KPL4</accession>
<protein>
    <submittedName>
        <fullName evidence="1">Uncharacterized protein</fullName>
    </submittedName>
</protein>